<evidence type="ECO:0000256" key="5">
    <source>
        <dbReference type="ARBA" id="ARBA00023136"/>
    </source>
</evidence>
<evidence type="ECO:0000256" key="4">
    <source>
        <dbReference type="ARBA" id="ARBA00022989"/>
    </source>
</evidence>
<evidence type="ECO:0000256" key="2">
    <source>
        <dbReference type="ARBA" id="ARBA00022448"/>
    </source>
</evidence>
<dbReference type="Proteomes" id="UP001231189">
    <property type="component" value="Unassembled WGS sequence"/>
</dbReference>
<dbReference type="InterPro" id="IPR004776">
    <property type="entry name" value="Mem_transp_PIN-like"/>
</dbReference>
<evidence type="ECO:0008006" key="12">
    <source>
        <dbReference type="Google" id="ProtNLM"/>
    </source>
</evidence>
<keyword evidence="4 9" id="KW-1133">Transmembrane helix</keyword>
<evidence type="ECO:0000256" key="3">
    <source>
        <dbReference type="ARBA" id="ARBA00022692"/>
    </source>
</evidence>
<evidence type="ECO:0000256" key="1">
    <source>
        <dbReference type="ARBA" id="ARBA00004477"/>
    </source>
</evidence>
<reference evidence="10" key="1">
    <citation type="submission" date="2023-07" db="EMBL/GenBank/DDBJ databases">
        <title>A chromosome-level genome assembly of Lolium multiflorum.</title>
        <authorList>
            <person name="Chen Y."/>
            <person name="Copetti D."/>
            <person name="Kolliker R."/>
            <person name="Studer B."/>
        </authorList>
    </citation>
    <scope>NUCLEOTIDE SEQUENCE</scope>
    <source>
        <strain evidence="10">02402/16</strain>
        <tissue evidence="10">Leaf</tissue>
    </source>
</reference>
<feature type="transmembrane region" description="Helical" evidence="9">
    <location>
        <begin position="331"/>
        <end position="356"/>
    </location>
</feature>
<dbReference type="InterPro" id="IPR045033">
    <property type="entry name" value="PILS1/3/4/5/7"/>
</dbReference>
<feature type="transmembrane region" description="Helical" evidence="9">
    <location>
        <begin position="298"/>
        <end position="319"/>
    </location>
</feature>
<feature type="transmembrane region" description="Helical" evidence="9">
    <location>
        <begin position="46"/>
        <end position="64"/>
    </location>
</feature>
<dbReference type="Pfam" id="PF03547">
    <property type="entry name" value="Mem_trans"/>
    <property type="match status" value="2"/>
</dbReference>
<dbReference type="GO" id="GO:0009734">
    <property type="term" value="P:auxin-activated signaling pathway"/>
    <property type="evidence" value="ECO:0007669"/>
    <property type="project" value="UniProtKB-KW"/>
</dbReference>
<dbReference type="GO" id="GO:0080162">
    <property type="term" value="P:endoplasmic reticulum to cytosol auxin transport"/>
    <property type="evidence" value="ECO:0007669"/>
    <property type="project" value="InterPro"/>
</dbReference>
<dbReference type="PANTHER" id="PTHR31651:SF22">
    <property type="entry name" value="AUXIN EFFLUX CARRIER FAMILY PROTEIN"/>
    <property type="match status" value="1"/>
</dbReference>
<comment type="subcellular location">
    <subcellularLocation>
        <location evidence="1">Endoplasmic reticulum membrane</location>
        <topology evidence="1">Multi-pass membrane protein</topology>
    </subcellularLocation>
</comment>
<sequence>MGFVSLLVVALMPVVEVLLVVLLGAYLASGRCNLLTAAARADINRVVYAVFTPALMLASLARTVTLHDAISWWFMPVNIGIIFLTGGVLGWLVVLLLRPPQHLRGLVVASCSAANFGNLLLIVIPAVCREDGNPFGGGDVCTDRGLSYASFSMALLAPFLPTGDHQRSGCSNNTSGNSMWDKLKHGAHQIVEELTAPPTVGAVLGFIVGVVPWLRSTFVGNDAPLRVVQDSLKLLGDAAVPCVTLILGGNLTKGVRKTTVSRWVIAAIICVRYVILPVIGVVVVKSARTLGFLPPDPLYQYVLMLQFALPPAMSIGTMAQLYDVAQEECSVVFLWTYLIAAIALTAWSTVFMSILAA</sequence>
<protein>
    <recommendedName>
        <fullName evidence="12">Auxin efflux carrier family protein</fullName>
    </recommendedName>
</protein>
<keyword evidence="3 9" id="KW-0812">Transmembrane</keyword>
<evidence type="ECO:0000256" key="6">
    <source>
        <dbReference type="ARBA" id="ARBA00023294"/>
    </source>
</evidence>
<comment type="caution">
    <text evidence="10">The sequence shown here is derived from an EMBL/GenBank/DDBJ whole genome shotgun (WGS) entry which is preliminary data.</text>
</comment>
<dbReference type="AlphaFoldDB" id="A0AAD8RWT1"/>
<keyword evidence="11" id="KW-1185">Reference proteome</keyword>
<evidence type="ECO:0000256" key="9">
    <source>
        <dbReference type="SAM" id="Phobius"/>
    </source>
</evidence>
<accession>A0AAD8RWT1</accession>
<dbReference type="GO" id="GO:0005789">
    <property type="term" value="C:endoplasmic reticulum membrane"/>
    <property type="evidence" value="ECO:0007669"/>
    <property type="project" value="UniProtKB-SubCell"/>
</dbReference>
<feature type="transmembrane region" description="Helical" evidence="9">
    <location>
        <begin position="70"/>
        <end position="97"/>
    </location>
</feature>
<keyword evidence="2" id="KW-0813">Transport</keyword>
<feature type="transmembrane region" description="Helical" evidence="9">
    <location>
        <begin position="263"/>
        <end position="286"/>
    </location>
</feature>
<gene>
    <name evidence="10" type="ORF">QYE76_006444</name>
</gene>
<keyword evidence="6" id="KW-0927">Auxin signaling pathway</keyword>
<organism evidence="10 11">
    <name type="scientific">Lolium multiflorum</name>
    <name type="common">Italian ryegrass</name>
    <name type="synonym">Lolium perenne subsp. multiflorum</name>
    <dbReference type="NCBI Taxonomy" id="4521"/>
    <lineage>
        <taxon>Eukaryota</taxon>
        <taxon>Viridiplantae</taxon>
        <taxon>Streptophyta</taxon>
        <taxon>Embryophyta</taxon>
        <taxon>Tracheophyta</taxon>
        <taxon>Spermatophyta</taxon>
        <taxon>Magnoliopsida</taxon>
        <taxon>Liliopsida</taxon>
        <taxon>Poales</taxon>
        <taxon>Poaceae</taxon>
        <taxon>BOP clade</taxon>
        <taxon>Pooideae</taxon>
        <taxon>Poodae</taxon>
        <taxon>Poeae</taxon>
        <taxon>Poeae Chloroplast Group 2 (Poeae type)</taxon>
        <taxon>Loliodinae</taxon>
        <taxon>Loliinae</taxon>
        <taxon>Lolium</taxon>
    </lineage>
</organism>
<evidence type="ECO:0000313" key="11">
    <source>
        <dbReference type="Proteomes" id="UP001231189"/>
    </source>
</evidence>
<name>A0AAD8RWT1_LOLMU</name>
<dbReference type="EMBL" id="JAUUTY010000005">
    <property type="protein sequence ID" value="KAK1632129.1"/>
    <property type="molecule type" value="Genomic_DNA"/>
</dbReference>
<evidence type="ECO:0000256" key="7">
    <source>
        <dbReference type="ARBA" id="ARBA00025100"/>
    </source>
</evidence>
<evidence type="ECO:0000313" key="10">
    <source>
        <dbReference type="EMBL" id="KAK1632129.1"/>
    </source>
</evidence>
<comment type="similarity">
    <text evidence="8">Belongs to the auxin efflux carrier (TC 2.A.69.2) family.</text>
</comment>
<feature type="transmembrane region" description="Helical" evidence="9">
    <location>
        <begin position="6"/>
        <end position="26"/>
    </location>
</feature>
<proteinExistence type="inferred from homology"/>
<feature type="transmembrane region" description="Helical" evidence="9">
    <location>
        <begin position="194"/>
        <end position="214"/>
    </location>
</feature>
<comment type="function">
    <text evidence="7">Involved in cellular auxin homeostasis by regulating auxin metabolism. Regulates intracellular auxin accumulation at the endoplasmic reticulum and thus auxin availability for nuclear auxin signaling.</text>
</comment>
<keyword evidence="5 9" id="KW-0472">Membrane</keyword>
<evidence type="ECO:0000256" key="8">
    <source>
        <dbReference type="ARBA" id="ARBA00025752"/>
    </source>
</evidence>
<dbReference type="PANTHER" id="PTHR31651">
    <property type="match status" value="1"/>
</dbReference>